<organism evidence="2 3">
    <name type="scientific">Rhododendron simsii</name>
    <name type="common">Sims's rhododendron</name>
    <dbReference type="NCBI Taxonomy" id="118357"/>
    <lineage>
        <taxon>Eukaryota</taxon>
        <taxon>Viridiplantae</taxon>
        <taxon>Streptophyta</taxon>
        <taxon>Embryophyta</taxon>
        <taxon>Tracheophyta</taxon>
        <taxon>Spermatophyta</taxon>
        <taxon>Magnoliopsida</taxon>
        <taxon>eudicotyledons</taxon>
        <taxon>Gunneridae</taxon>
        <taxon>Pentapetalae</taxon>
        <taxon>asterids</taxon>
        <taxon>Ericales</taxon>
        <taxon>Ericaceae</taxon>
        <taxon>Ericoideae</taxon>
        <taxon>Rhodoreae</taxon>
        <taxon>Rhododendron</taxon>
    </lineage>
</organism>
<gene>
    <name evidence="2" type="ORF">RHSIM_Rhsim13G0108300</name>
</gene>
<comment type="caution">
    <text evidence="2">The sequence shown here is derived from an EMBL/GenBank/DDBJ whole genome shotgun (WGS) entry which is preliminary data.</text>
</comment>
<evidence type="ECO:0000313" key="2">
    <source>
        <dbReference type="EMBL" id="KAF7120406.1"/>
    </source>
</evidence>
<evidence type="ECO:0000256" key="1">
    <source>
        <dbReference type="SAM" id="MobiDB-lite"/>
    </source>
</evidence>
<feature type="region of interest" description="Disordered" evidence="1">
    <location>
        <begin position="230"/>
        <end position="266"/>
    </location>
</feature>
<protein>
    <submittedName>
        <fullName evidence="2">Uncharacterized protein</fullName>
    </submittedName>
</protein>
<feature type="compositionally biased region" description="Basic and acidic residues" evidence="1">
    <location>
        <begin position="230"/>
        <end position="239"/>
    </location>
</feature>
<sequence length="497" mass="53928">MGRYDMVSVVYTQFLMTFCFEHFPNLAPSPADISRGDEPRPRIMRWSGVSSTKPWGKRIDDADTFFPRPYAEPVEGTIGRPFFTANGRLAWRRNLDSFINYVRGAPEIPTLSDVYHRDMSLRSPKARQPRWRGKKSYWASPSTTPAASRDVTIAEPISTVISPRLTRVKAKEKTSLVPLLKQQGPFALKRSPRASLLSVRFTSPFTFHWLSHRFIIVFSSVPPCFIGSSLRHEGKEHTPSSKLKRKRKDEEAREGGSDSSIDDTAPISQFFKLPRITQPSPGDTSVAAGKKVIVDLAKGESDETDSDAEGGDGCDSEGVESSDADSSEGGQSDKDGDDEDSGDSNSNDDPGDGEEGNGAEDENDGDGDDNDGDGDEGRDGGGGDGENLGVDTTHLAVEEDEEENDELSLIPRRRIPTEGIPPTDDLARHFQAHDAAVALTNLTSAEVFTDLQDNSLISLGTPQVGYIAGSFGEGSSLTVGGAMLQQHAEAGTSHGRY</sequence>
<dbReference type="EMBL" id="WJXA01000013">
    <property type="protein sequence ID" value="KAF7120406.1"/>
    <property type="molecule type" value="Genomic_DNA"/>
</dbReference>
<name>A0A834G2M2_RHOSS</name>
<dbReference type="AlphaFoldDB" id="A0A834G2M2"/>
<accession>A0A834G2M2</accession>
<evidence type="ECO:0000313" key="3">
    <source>
        <dbReference type="Proteomes" id="UP000626092"/>
    </source>
</evidence>
<proteinExistence type="predicted"/>
<feature type="region of interest" description="Disordered" evidence="1">
    <location>
        <begin position="298"/>
        <end position="390"/>
    </location>
</feature>
<feature type="compositionally biased region" description="Acidic residues" evidence="1">
    <location>
        <begin position="349"/>
        <end position="374"/>
    </location>
</feature>
<reference evidence="2" key="1">
    <citation type="submission" date="2019-11" db="EMBL/GenBank/DDBJ databases">
        <authorList>
            <person name="Liu Y."/>
            <person name="Hou J."/>
            <person name="Li T.-Q."/>
            <person name="Guan C.-H."/>
            <person name="Wu X."/>
            <person name="Wu H.-Z."/>
            <person name="Ling F."/>
            <person name="Zhang R."/>
            <person name="Shi X.-G."/>
            <person name="Ren J.-P."/>
            <person name="Chen E.-F."/>
            <person name="Sun J.-M."/>
        </authorList>
    </citation>
    <scope>NUCLEOTIDE SEQUENCE</scope>
    <source>
        <strain evidence="2">Adult_tree_wgs_1</strain>
        <tissue evidence="2">Leaves</tissue>
    </source>
</reference>
<feature type="compositionally biased region" description="Acidic residues" evidence="1">
    <location>
        <begin position="302"/>
        <end position="326"/>
    </location>
</feature>
<keyword evidence="3" id="KW-1185">Reference proteome</keyword>
<dbReference type="OrthoDB" id="1194658at2759"/>
<dbReference type="Proteomes" id="UP000626092">
    <property type="component" value="Unassembled WGS sequence"/>
</dbReference>